<keyword evidence="3" id="KW-1185">Reference proteome</keyword>
<comment type="caution">
    <text evidence="2">The sequence shown here is derived from an EMBL/GenBank/DDBJ whole genome shotgun (WGS) entry which is preliminary data.</text>
</comment>
<sequence>VVLITSILSVLIALSQAQFSIRNFTQGMKLRTERNAIFDPPFQGTFYLPADVREGYSKQRGDRNVQQEFHPLCEVMTRRVELSDGQYEYRPPYYHEKICQAFQEDETSITNNNQMCTFQCVQRTNTMYLTRRRYDSNCWETFTKTVASACECMLPERRYASSG</sequence>
<dbReference type="AlphaFoldDB" id="A0AAD8AN57"/>
<dbReference type="EMBL" id="JASPKZ010000023">
    <property type="protein sequence ID" value="KAJ9601322.1"/>
    <property type="molecule type" value="Genomic_DNA"/>
</dbReference>
<reference evidence="2" key="1">
    <citation type="journal article" date="2023" name="IScience">
        <title>Live-bearing cockroach genome reveals convergent evolutionary mechanisms linked to viviparity in insects and beyond.</title>
        <authorList>
            <person name="Fouks B."/>
            <person name="Harrison M.C."/>
            <person name="Mikhailova A.A."/>
            <person name="Marchal E."/>
            <person name="English S."/>
            <person name="Carruthers M."/>
            <person name="Jennings E.C."/>
            <person name="Chiamaka E.L."/>
            <person name="Frigard R.A."/>
            <person name="Pippel M."/>
            <person name="Attardo G.M."/>
            <person name="Benoit J.B."/>
            <person name="Bornberg-Bauer E."/>
            <person name="Tobe S.S."/>
        </authorList>
    </citation>
    <scope>NUCLEOTIDE SEQUENCE</scope>
    <source>
        <strain evidence="2">Stay&amp;Tobe</strain>
    </source>
</reference>
<evidence type="ECO:0000313" key="3">
    <source>
        <dbReference type="Proteomes" id="UP001233999"/>
    </source>
</evidence>
<protein>
    <submittedName>
        <fullName evidence="2">Uncharacterized protein</fullName>
    </submittedName>
</protein>
<evidence type="ECO:0000256" key="1">
    <source>
        <dbReference type="SAM" id="SignalP"/>
    </source>
</evidence>
<feature type="signal peptide" evidence="1">
    <location>
        <begin position="1"/>
        <end position="17"/>
    </location>
</feature>
<accession>A0AAD8AN57</accession>
<name>A0AAD8AN57_DIPPU</name>
<reference evidence="2" key="2">
    <citation type="submission" date="2023-05" db="EMBL/GenBank/DDBJ databases">
        <authorList>
            <person name="Fouks B."/>
        </authorList>
    </citation>
    <scope>NUCLEOTIDE SEQUENCE</scope>
    <source>
        <strain evidence="2">Stay&amp;Tobe</strain>
        <tissue evidence="2">Testes</tissue>
    </source>
</reference>
<proteinExistence type="predicted"/>
<evidence type="ECO:0000313" key="2">
    <source>
        <dbReference type="EMBL" id="KAJ9601322.1"/>
    </source>
</evidence>
<feature type="non-terminal residue" evidence="2">
    <location>
        <position position="163"/>
    </location>
</feature>
<dbReference type="Proteomes" id="UP001233999">
    <property type="component" value="Unassembled WGS sequence"/>
</dbReference>
<keyword evidence="1" id="KW-0732">Signal</keyword>
<feature type="chain" id="PRO_5041949531" evidence="1">
    <location>
        <begin position="18"/>
        <end position="163"/>
    </location>
</feature>
<organism evidence="2 3">
    <name type="scientific">Diploptera punctata</name>
    <name type="common">Pacific beetle cockroach</name>
    <dbReference type="NCBI Taxonomy" id="6984"/>
    <lineage>
        <taxon>Eukaryota</taxon>
        <taxon>Metazoa</taxon>
        <taxon>Ecdysozoa</taxon>
        <taxon>Arthropoda</taxon>
        <taxon>Hexapoda</taxon>
        <taxon>Insecta</taxon>
        <taxon>Pterygota</taxon>
        <taxon>Neoptera</taxon>
        <taxon>Polyneoptera</taxon>
        <taxon>Dictyoptera</taxon>
        <taxon>Blattodea</taxon>
        <taxon>Blaberoidea</taxon>
        <taxon>Blaberidae</taxon>
        <taxon>Diplopterinae</taxon>
        <taxon>Diploptera</taxon>
    </lineage>
</organism>
<gene>
    <name evidence="2" type="ORF">L9F63_000544</name>
</gene>